<evidence type="ECO:0000313" key="4">
    <source>
        <dbReference type="Proteomes" id="UP000019184"/>
    </source>
</evidence>
<feature type="transmembrane region" description="Helical" evidence="1">
    <location>
        <begin position="152"/>
        <end position="172"/>
    </location>
</feature>
<protein>
    <submittedName>
        <fullName evidence="3">Carbohydrate translocase</fullName>
    </submittedName>
</protein>
<keyword evidence="1" id="KW-1133">Transmembrane helix</keyword>
<feature type="transmembrane region" description="Helical" evidence="1">
    <location>
        <begin position="192"/>
        <end position="219"/>
    </location>
</feature>
<dbReference type="RefSeq" id="WP_034433433.1">
    <property type="nucleotide sequence ID" value="NZ_CBTK010000181.1"/>
</dbReference>
<feature type="transmembrane region" description="Helical" evidence="1">
    <location>
        <begin position="100"/>
        <end position="122"/>
    </location>
</feature>
<dbReference type="OrthoDB" id="9767863at2"/>
<keyword evidence="1" id="KW-0812">Transmembrane</keyword>
<feature type="transmembrane region" description="Helical" evidence="1">
    <location>
        <begin position="231"/>
        <end position="250"/>
    </location>
</feature>
<dbReference type="AlphaFoldDB" id="A0A7U7GBX8"/>
<feature type="transmembrane region" description="Helical" evidence="1">
    <location>
        <begin position="9"/>
        <end position="31"/>
    </location>
</feature>
<sequence>MPLALPDKAVWRALLVVTVLSLTLCYSLHLWQVDLTLPLRYSGDGLMFSAIIKNTLETGFYLHNPHLGAPFGAEYYDFPMVDGVSFLLIRFFGLFTTNFAAVYTLCYLAGFLLAGSAAFLILRRMHIGFLLALTGAVLYACLPFYFLRIEHLFLVTSYFIAPIMLWAALRILSNQPPFFNAAGKFRPLNPRWLIAALLAGTSGAYFAFFGVMLTALAALLNFITTKSWRGAVSGALFIGLLGSSALLTLAPNLDYHREHGPNQQVAQRAPVESEAFGLRITQLLLPHPGHRSDTLRAMVEKYSRNAPLVTENATAALGSIGAAGFLLLILVLLSGQRLSHNIPYLWELSVLNISMVLYGTIGGFATVFALLVHPQIRSVNRISIFIGFAALAAVLLLIQALQNRRQGRAPHLGSAMAVLLLGFGLWDQLSPYWESDQIPIAAEFAQDADFIHAIEDRAGADALIYQLPYTAYPETPVHYQEGPYALLRGYLHSDHLRWSYGGIWGRPEAMLLRRLGALPPDQQLDLLIQAGFRGIYIERRAFPDHGQALEQPLRDRLPDPPLLSQNGHLAFYPLPVATSSATPETPEATATRAQAVLRAALTPTLPPDTLQFNRVPWPAFIAEVDGLSDAEPWGRWSNSATVTIRFNQPLPDAFMLKLQAGAFGPNLSQPFTVSAGPDRQELAITTPQAMGEMAEYVLCFTRSQGTRTLEITVPQPQGTVDDPRKLGIALSRLQILPVSEPCPK</sequence>
<evidence type="ECO:0000259" key="2">
    <source>
        <dbReference type="Pfam" id="PF22895"/>
    </source>
</evidence>
<evidence type="ECO:0000313" key="3">
    <source>
        <dbReference type="EMBL" id="CDH45578.1"/>
    </source>
</evidence>
<dbReference type="Proteomes" id="UP000019184">
    <property type="component" value="Unassembled WGS sequence"/>
</dbReference>
<accession>A0A7U7GBX8</accession>
<feature type="transmembrane region" description="Helical" evidence="1">
    <location>
        <begin position="353"/>
        <end position="372"/>
    </location>
</feature>
<feature type="transmembrane region" description="Helical" evidence="1">
    <location>
        <begin position="313"/>
        <end position="333"/>
    </location>
</feature>
<gene>
    <name evidence="3" type="ORF">BN874_2610006</name>
</gene>
<name>A0A7U7GBX8_9GAMM</name>
<proteinExistence type="predicted"/>
<keyword evidence="4" id="KW-1185">Reference proteome</keyword>
<keyword evidence="1" id="KW-0472">Membrane</keyword>
<feature type="transmembrane region" description="Helical" evidence="1">
    <location>
        <begin position="129"/>
        <end position="146"/>
    </location>
</feature>
<feature type="transmembrane region" description="Helical" evidence="1">
    <location>
        <begin position="384"/>
        <end position="402"/>
    </location>
</feature>
<comment type="caution">
    <text evidence="3">The sequence shown here is derived from an EMBL/GenBank/DDBJ whole genome shotgun (WGS) entry which is preliminary data.</text>
</comment>
<feature type="domain" description="DUF7024" evidence="2">
    <location>
        <begin position="607"/>
        <end position="736"/>
    </location>
</feature>
<dbReference type="EMBL" id="CBTK010000181">
    <property type="protein sequence ID" value="CDH45578.1"/>
    <property type="molecule type" value="Genomic_DNA"/>
</dbReference>
<evidence type="ECO:0000256" key="1">
    <source>
        <dbReference type="SAM" id="Phobius"/>
    </source>
</evidence>
<dbReference type="InterPro" id="IPR054288">
    <property type="entry name" value="DUF7024"/>
</dbReference>
<reference evidence="3 4" key="1">
    <citation type="journal article" date="2014" name="ISME J.">
        <title>Candidatus Competibacter-lineage genomes retrieved from metagenomes reveal functional metabolic diversity.</title>
        <authorList>
            <person name="McIlroy S.J."/>
            <person name="Albertsen M."/>
            <person name="Andresen E.K."/>
            <person name="Saunders A.M."/>
            <person name="Kristiansen R."/>
            <person name="Stokholm-Bjerregaard M."/>
            <person name="Nielsen K.L."/>
            <person name="Nielsen P.H."/>
        </authorList>
    </citation>
    <scope>NUCLEOTIDE SEQUENCE [LARGE SCALE GENOMIC DNA]</scope>
    <source>
        <strain evidence="3 4">Run_B_J11</strain>
    </source>
</reference>
<dbReference type="Pfam" id="PF22895">
    <property type="entry name" value="DUF7024"/>
    <property type="match status" value="1"/>
</dbReference>
<organism evidence="3 4">
    <name type="scientific">Candidatus Contendobacter odensis Run_B_J11</name>
    <dbReference type="NCBI Taxonomy" id="1400861"/>
    <lineage>
        <taxon>Bacteria</taxon>
        <taxon>Pseudomonadati</taxon>
        <taxon>Pseudomonadota</taxon>
        <taxon>Gammaproteobacteria</taxon>
        <taxon>Candidatus Competibacteraceae</taxon>
        <taxon>Candidatus Contendibacter</taxon>
    </lineage>
</organism>